<evidence type="ECO:0000256" key="1">
    <source>
        <dbReference type="SAM" id="MobiDB-lite"/>
    </source>
</evidence>
<feature type="transmembrane region" description="Helical" evidence="2">
    <location>
        <begin position="27"/>
        <end position="47"/>
    </location>
</feature>
<feature type="region of interest" description="Disordered" evidence="1">
    <location>
        <begin position="394"/>
        <end position="417"/>
    </location>
</feature>
<dbReference type="Proteomes" id="UP001149400">
    <property type="component" value="Unassembled WGS sequence"/>
</dbReference>
<comment type="caution">
    <text evidence="3">The sequence shown here is derived from an EMBL/GenBank/DDBJ whole genome shotgun (WGS) entry which is preliminary data.</text>
</comment>
<dbReference type="EMBL" id="JAJUBC010000024">
    <property type="protein sequence ID" value="MDD1795054.1"/>
    <property type="molecule type" value="Genomic_DNA"/>
</dbReference>
<feature type="compositionally biased region" description="Basic and acidic residues" evidence="1">
    <location>
        <begin position="405"/>
        <end position="417"/>
    </location>
</feature>
<reference evidence="3" key="1">
    <citation type="submission" date="2021-12" db="EMBL/GenBank/DDBJ databases">
        <title>Enterovibrio ZSDZ35 sp. nov. and Enterovibrio ZSDZ42 sp. nov., isolated from coastal seawater in Qingdao.</title>
        <authorList>
            <person name="Zhang P."/>
        </authorList>
    </citation>
    <scope>NUCLEOTIDE SEQUENCE</scope>
    <source>
        <strain evidence="3">ZSDZ42</strain>
    </source>
</reference>
<evidence type="ECO:0000313" key="3">
    <source>
        <dbReference type="EMBL" id="MDD1795054.1"/>
    </source>
</evidence>
<keyword evidence="2" id="KW-1133">Transmembrane helix</keyword>
<keyword evidence="2" id="KW-0472">Membrane</keyword>
<evidence type="ECO:0000256" key="2">
    <source>
        <dbReference type="SAM" id="Phobius"/>
    </source>
</evidence>
<feature type="transmembrane region" description="Helical" evidence="2">
    <location>
        <begin position="297"/>
        <end position="315"/>
    </location>
</feature>
<keyword evidence="2" id="KW-0812">Transmembrane</keyword>
<protein>
    <submittedName>
        <fullName evidence="3">Uncharacterized protein</fullName>
    </submittedName>
</protein>
<evidence type="ECO:0000313" key="4">
    <source>
        <dbReference type="Proteomes" id="UP001149400"/>
    </source>
</evidence>
<organism evidence="3 4">
    <name type="scientific">Enterovibrio gelatinilyticus</name>
    <dbReference type="NCBI Taxonomy" id="2899819"/>
    <lineage>
        <taxon>Bacteria</taxon>
        <taxon>Pseudomonadati</taxon>
        <taxon>Pseudomonadota</taxon>
        <taxon>Gammaproteobacteria</taxon>
        <taxon>Vibrionales</taxon>
        <taxon>Vibrionaceae</taxon>
        <taxon>Enterovibrio</taxon>
    </lineage>
</organism>
<accession>A0ABT5R450</accession>
<gene>
    <name evidence="3" type="ORF">LRP50_18155</name>
</gene>
<feature type="transmembrane region" description="Helical" evidence="2">
    <location>
        <begin position="321"/>
        <end position="341"/>
    </location>
</feature>
<sequence>MKIISNLRYRAVNFNGIYKFKDGVYELTRIVCVLVTIVIIAVSVNEISGRDSLLSRLEKERVDLLFSLYKDDIRNDDGRKRYVSSSDMDTFKVTDAMIEELRFLIVHGKIPMSLVRDEILEYKMLAPHVAIAKIDDRIRANEIGSLGALSNEAIKIINYKKKSSLLGQDVDSIRNNLDELDVFQDYLLNLNVNGYFDEGFWRSYVEDYEFLYGENADKRLLSIKEMLSGGGGLEEFIEQVSLEVSLEKNYENASLTAKKIELELVEETIADMRIGVDFSDGSFFSTLYLEGQSNDTLLLMIFISSGVLGATIVTMQKNDVFLSVELVLIGLTTGVILYFAVKGGPKIFVDEVLSRGVSTSNPYSCALFGLLGGLFSDKVHKVLEMWFGSNHSRGSDMKNNATDPNAKEPKENDKPIK</sequence>
<dbReference type="RefSeq" id="WP_274165863.1">
    <property type="nucleotide sequence ID" value="NZ_JAJUBC010000024.1"/>
</dbReference>
<keyword evidence="4" id="KW-1185">Reference proteome</keyword>
<name>A0ABT5R450_9GAMM</name>
<feature type="compositionally biased region" description="Polar residues" evidence="1">
    <location>
        <begin position="394"/>
        <end position="403"/>
    </location>
</feature>
<proteinExistence type="predicted"/>